<sequence length="66" mass="7019">MALNVAGLVAILLFYALILGVGIYAAWRRRSKKDNSDEIILAGRSIGPFVGLMTMTGAGVIRQVLG</sequence>
<proteinExistence type="predicted"/>
<reference evidence="8" key="3">
    <citation type="submission" date="2019-06" db="EMBL/GenBank/DDBJ databases">
        <authorList>
            <person name="Poynton C."/>
            <person name="Hasenbein S."/>
            <person name="Benoit J.B."/>
            <person name="Sepulveda M.S."/>
            <person name="Poelchau M.F."/>
            <person name="Murali S.C."/>
            <person name="Chen S."/>
            <person name="Glastad K.M."/>
            <person name="Werren J.H."/>
            <person name="Vineis J.H."/>
            <person name="Bowen J.L."/>
            <person name="Friedrich M."/>
            <person name="Jones J."/>
            <person name="Robertson H.M."/>
            <person name="Feyereisen R."/>
            <person name="Mechler-Hickson A."/>
            <person name="Mathers N."/>
            <person name="Lee C.E."/>
            <person name="Colbourne J.K."/>
            <person name="Biales A."/>
            <person name="Johnston J.S."/>
            <person name="Wellborn G.A."/>
            <person name="Rosendale A.J."/>
            <person name="Cridge A.G."/>
            <person name="Munoz-Torres M.C."/>
            <person name="Bain P.A."/>
            <person name="Manny A.R."/>
            <person name="Major K.M."/>
            <person name="Lambert F.N."/>
            <person name="Vulpe C.D."/>
            <person name="Tuck P."/>
            <person name="Blalock B.J."/>
            <person name="Lin Y.-Y."/>
            <person name="Smith M.E."/>
            <person name="Ochoa-Acuna H."/>
            <person name="Chen M.-J.M."/>
            <person name="Childers C.P."/>
            <person name="Qu J."/>
            <person name="Dugan S."/>
            <person name="Lee S.L."/>
            <person name="Chao H."/>
            <person name="Dinh H."/>
            <person name="Han Y."/>
            <person name="Doddapaneni H."/>
            <person name="Worley K.C."/>
            <person name="Muzny D.M."/>
            <person name="Gibbs R.A."/>
            <person name="Richards S."/>
        </authorList>
    </citation>
    <scope>NUCLEOTIDE SEQUENCE</scope>
    <source>
        <strain evidence="8">HAZT.00-mixed</strain>
        <tissue evidence="8">Whole organism</tissue>
    </source>
</reference>
<reference evidence="8" key="2">
    <citation type="journal article" date="2018" name="Environ. Sci. Technol.">
        <title>The Toxicogenome of Hyalella azteca: A Model for Sediment Ecotoxicology and Evolutionary Toxicology.</title>
        <authorList>
            <person name="Poynton H.C."/>
            <person name="Hasenbein S."/>
            <person name="Benoit J.B."/>
            <person name="Sepulveda M.S."/>
            <person name="Poelchau M.F."/>
            <person name="Hughes D.S.T."/>
            <person name="Murali S.C."/>
            <person name="Chen S."/>
            <person name="Glastad K.M."/>
            <person name="Goodisman M.A.D."/>
            <person name="Werren J.H."/>
            <person name="Vineis J.H."/>
            <person name="Bowen J.L."/>
            <person name="Friedrich M."/>
            <person name="Jones J."/>
            <person name="Robertson H.M."/>
            <person name="Feyereisen R."/>
            <person name="Mechler-Hickson A."/>
            <person name="Mathers N."/>
            <person name="Lee C.E."/>
            <person name="Colbourne J.K."/>
            <person name="Biales A."/>
            <person name="Johnston J.S."/>
            <person name="Wellborn G.A."/>
            <person name="Rosendale A.J."/>
            <person name="Cridge A.G."/>
            <person name="Munoz-Torres M.C."/>
            <person name="Bain P.A."/>
            <person name="Manny A.R."/>
            <person name="Major K.M."/>
            <person name="Lambert F.N."/>
            <person name="Vulpe C.D."/>
            <person name="Tuck P."/>
            <person name="Blalock B.J."/>
            <person name="Lin Y.Y."/>
            <person name="Smith M.E."/>
            <person name="Ochoa-Acuna H."/>
            <person name="Chen M.M."/>
            <person name="Childers C.P."/>
            <person name="Qu J."/>
            <person name="Dugan S."/>
            <person name="Lee S.L."/>
            <person name="Chao H."/>
            <person name="Dinh H."/>
            <person name="Han Y."/>
            <person name="Doddapaneni H."/>
            <person name="Worley K.C."/>
            <person name="Muzny D.M."/>
            <person name="Gibbs R.A."/>
            <person name="Richards S."/>
        </authorList>
    </citation>
    <scope>NUCLEOTIDE SEQUENCE</scope>
    <source>
        <strain evidence="8">HAZT.00-mixed</strain>
        <tissue evidence="8">Whole organism</tissue>
    </source>
</reference>
<evidence type="ECO:0000256" key="1">
    <source>
        <dbReference type="ARBA" id="ARBA00022448"/>
    </source>
</evidence>
<dbReference type="EMBL" id="JQDR03004352">
    <property type="protein sequence ID" value="KAA0202087.1"/>
    <property type="molecule type" value="Genomic_DNA"/>
</dbReference>
<gene>
    <name evidence="8" type="ORF">HAZT_HAZT001813</name>
</gene>
<dbReference type="InterPro" id="IPR052244">
    <property type="entry name" value="Choline_transporter"/>
</dbReference>
<keyword evidence="7" id="KW-0812">Transmembrane</keyword>
<dbReference type="InterPro" id="IPR001734">
    <property type="entry name" value="Na/solute_symporter"/>
</dbReference>
<dbReference type="PANTHER" id="PTHR45897">
    <property type="entry name" value="HIGH-AFFINITY CHOLINE TRANSPORTER 1"/>
    <property type="match status" value="1"/>
</dbReference>
<evidence type="ECO:0000256" key="2">
    <source>
        <dbReference type="ARBA" id="ARBA00022847"/>
    </source>
</evidence>
<evidence type="ECO:0000256" key="5">
    <source>
        <dbReference type="ARBA" id="ARBA00023180"/>
    </source>
</evidence>
<evidence type="ECO:0000313" key="8">
    <source>
        <dbReference type="EMBL" id="KAA0202087.1"/>
    </source>
</evidence>
<name>A0A6A0HAV2_HYAAZ</name>
<keyword evidence="7" id="KW-1133">Transmembrane helix</keyword>
<dbReference type="GO" id="GO:0008292">
    <property type="term" value="P:acetylcholine biosynthetic process"/>
    <property type="evidence" value="ECO:0007669"/>
    <property type="project" value="TreeGrafter"/>
</dbReference>
<protein>
    <submittedName>
        <fullName evidence="8">Uncharacterized protein</fullName>
    </submittedName>
</protein>
<evidence type="ECO:0000256" key="6">
    <source>
        <dbReference type="ARBA" id="ARBA00023201"/>
    </source>
</evidence>
<reference evidence="8" key="1">
    <citation type="submission" date="2014-08" db="EMBL/GenBank/DDBJ databases">
        <authorList>
            <person name="Murali S."/>
            <person name="Richards S."/>
            <person name="Bandaranaike D."/>
            <person name="Bellair M."/>
            <person name="Blankenburg K."/>
            <person name="Chao H."/>
            <person name="Dinh H."/>
            <person name="Doddapaneni H."/>
            <person name="Dugan-Rocha S."/>
            <person name="Elkadiri S."/>
            <person name="Gnanaolivu R."/>
            <person name="Hughes D."/>
            <person name="Lee S."/>
            <person name="Li M."/>
            <person name="Ming W."/>
            <person name="Munidasa M."/>
            <person name="Muniz J."/>
            <person name="Nguyen L."/>
            <person name="Osuji N."/>
            <person name="Pu L.-L."/>
            <person name="Puazo M."/>
            <person name="Skinner E."/>
            <person name="Qu C."/>
            <person name="Quiroz J."/>
            <person name="Raj R."/>
            <person name="Weissenberger G."/>
            <person name="Xin Y."/>
            <person name="Zou X."/>
            <person name="Han Y."/>
            <person name="Worley K."/>
            <person name="Muzny D."/>
            <person name="Gibbs R."/>
        </authorList>
    </citation>
    <scope>NUCLEOTIDE SEQUENCE</scope>
    <source>
        <strain evidence="8">HAZT.00-mixed</strain>
        <tissue evidence="8">Whole organism</tissue>
    </source>
</reference>
<keyword evidence="2" id="KW-0769">Symport</keyword>
<accession>A0A6A0HAV2</accession>
<dbReference type="AlphaFoldDB" id="A0A6A0HAV2"/>
<keyword evidence="5" id="KW-0325">Glycoprotein</keyword>
<evidence type="ECO:0000256" key="3">
    <source>
        <dbReference type="ARBA" id="ARBA00023053"/>
    </source>
</evidence>
<dbReference type="GO" id="GO:0005886">
    <property type="term" value="C:plasma membrane"/>
    <property type="evidence" value="ECO:0007669"/>
    <property type="project" value="TreeGrafter"/>
</dbReference>
<dbReference type="GO" id="GO:0005307">
    <property type="term" value="F:choline:sodium symporter activity"/>
    <property type="evidence" value="ECO:0007669"/>
    <property type="project" value="TreeGrafter"/>
</dbReference>
<dbReference type="PROSITE" id="PS50283">
    <property type="entry name" value="NA_SOLUT_SYMP_3"/>
    <property type="match status" value="1"/>
</dbReference>
<keyword evidence="6" id="KW-0739">Sodium transport</keyword>
<keyword evidence="4" id="KW-0406">Ion transport</keyword>
<dbReference type="Proteomes" id="UP000711488">
    <property type="component" value="Unassembled WGS sequence"/>
</dbReference>
<dbReference type="PANTHER" id="PTHR45897:SF4">
    <property type="entry name" value="HIGH-AFFINITY CHOLINE TRANSPORTER 1"/>
    <property type="match status" value="1"/>
</dbReference>
<keyword evidence="7" id="KW-0472">Membrane</keyword>
<feature type="transmembrane region" description="Helical" evidence="7">
    <location>
        <begin position="6"/>
        <end position="27"/>
    </location>
</feature>
<keyword evidence="3" id="KW-0915">Sodium</keyword>
<keyword evidence="1" id="KW-0813">Transport</keyword>
<evidence type="ECO:0000256" key="7">
    <source>
        <dbReference type="SAM" id="Phobius"/>
    </source>
</evidence>
<evidence type="ECO:0000256" key="4">
    <source>
        <dbReference type="ARBA" id="ARBA00023065"/>
    </source>
</evidence>
<feature type="transmembrane region" description="Helical" evidence="7">
    <location>
        <begin position="39"/>
        <end position="61"/>
    </location>
</feature>
<comment type="caution">
    <text evidence="8">The sequence shown here is derived from an EMBL/GenBank/DDBJ whole genome shotgun (WGS) entry which is preliminary data.</text>
</comment>
<organism evidence="8">
    <name type="scientific">Hyalella azteca</name>
    <name type="common">Amphipod</name>
    <dbReference type="NCBI Taxonomy" id="294128"/>
    <lineage>
        <taxon>Eukaryota</taxon>
        <taxon>Metazoa</taxon>
        <taxon>Ecdysozoa</taxon>
        <taxon>Arthropoda</taxon>
        <taxon>Crustacea</taxon>
        <taxon>Multicrustacea</taxon>
        <taxon>Malacostraca</taxon>
        <taxon>Eumalacostraca</taxon>
        <taxon>Peracarida</taxon>
        <taxon>Amphipoda</taxon>
        <taxon>Senticaudata</taxon>
        <taxon>Talitrida</taxon>
        <taxon>Talitroidea</taxon>
        <taxon>Hyalellidae</taxon>
        <taxon>Hyalella</taxon>
    </lineage>
</organism>